<keyword evidence="3" id="KW-1185">Reference proteome</keyword>
<dbReference type="GO" id="GO:0006313">
    <property type="term" value="P:DNA transposition"/>
    <property type="evidence" value="ECO:0007669"/>
    <property type="project" value="InterPro"/>
</dbReference>
<dbReference type="RefSeq" id="WP_275844755.1">
    <property type="nucleotide sequence ID" value="NZ_CP135996.1"/>
</dbReference>
<dbReference type="KEGG" id="carl:PXC00_12250"/>
<dbReference type="Pfam" id="PF01609">
    <property type="entry name" value="DDE_Tnp_1"/>
    <property type="match status" value="1"/>
</dbReference>
<accession>A0AA97H1P7</accession>
<dbReference type="InterPro" id="IPR002559">
    <property type="entry name" value="Transposase_11"/>
</dbReference>
<feature type="domain" description="Transposase IS4-like" evidence="1">
    <location>
        <begin position="4"/>
        <end position="107"/>
    </location>
</feature>
<dbReference type="GO" id="GO:0003677">
    <property type="term" value="F:DNA binding"/>
    <property type="evidence" value="ECO:0007669"/>
    <property type="project" value="InterPro"/>
</dbReference>
<sequence>MENILAVHIHAANIHDTKGGCYVFAKAMQKYPSIQAGCADEGYRGTFKRLIEAAFHVRIDISRQIKPKFEVLPKRWRVERTFSWFNNSRRLSKDYEINTVSEKNMAMISHLNTLLNRL</sequence>
<dbReference type="EMBL" id="CP135996">
    <property type="protein sequence ID" value="WOC31950.1"/>
    <property type="molecule type" value="Genomic_DNA"/>
</dbReference>
<dbReference type="Proteomes" id="UP001300604">
    <property type="component" value="Chromosome"/>
</dbReference>
<dbReference type="AlphaFoldDB" id="A0AA97H1P7"/>
<gene>
    <name evidence="2" type="ORF">PXC00_12250</name>
</gene>
<evidence type="ECO:0000259" key="1">
    <source>
        <dbReference type="Pfam" id="PF01609"/>
    </source>
</evidence>
<dbReference type="GO" id="GO:0004803">
    <property type="term" value="F:transposase activity"/>
    <property type="evidence" value="ECO:0007669"/>
    <property type="project" value="InterPro"/>
</dbReference>
<proteinExistence type="predicted"/>
<dbReference type="PANTHER" id="PTHR30007">
    <property type="entry name" value="PHP DOMAIN PROTEIN"/>
    <property type="match status" value="1"/>
</dbReference>
<name>A0AA97H1P7_9FIRM</name>
<reference evidence="2" key="2">
    <citation type="submission" date="2024-06" db="EMBL/GenBank/DDBJ databases">
        <title>Caproicibacterium argilliputei sp. nov, a novel caproic acid producing anaerobic bacterium isolated from pit mud.</title>
        <authorList>
            <person name="Xia S."/>
        </authorList>
    </citation>
    <scope>NUCLEOTIDE SEQUENCE</scope>
    <source>
        <strain evidence="2">ZCY20-5</strain>
    </source>
</reference>
<evidence type="ECO:0000313" key="3">
    <source>
        <dbReference type="Proteomes" id="UP001300604"/>
    </source>
</evidence>
<dbReference type="PANTHER" id="PTHR30007:SF0">
    <property type="entry name" value="TRANSPOSASE"/>
    <property type="match status" value="1"/>
</dbReference>
<protein>
    <submittedName>
        <fullName evidence="2">Transposase</fullName>
    </submittedName>
</protein>
<reference evidence="2" key="1">
    <citation type="submission" date="2023-09" db="EMBL/GenBank/DDBJ databases">
        <authorList>
            <person name="Zeng C."/>
        </authorList>
    </citation>
    <scope>NUCLEOTIDE SEQUENCE</scope>
    <source>
        <strain evidence="2">ZCY20-5</strain>
    </source>
</reference>
<evidence type="ECO:0000313" key="2">
    <source>
        <dbReference type="EMBL" id="WOC31950.1"/>
    </source>
</evidence>
<organism evidence="2 3">
    <name type="scientific">Caproicibacterium argilliputei</name>
    <dbReference type="NCBI Taxonomy" id="3030016"/>
    <lineage>
        <taxon>Bacteria</taxon>
        <taxon>Bacillati</taxon>
        <taxon>Bacillota</taxon>
        <taxon>Clostridia</taxon>
        <taxon>Eubacteriales</taxon>
        <taxon>Oscillospiraceae</taxon>
        <taxon>Caproicibacterium</taxon>
    </lineage>
</organism>